<reference evidence="1" key="1">
    <citation type="submission" date="2021-01" db="EMBL/GenBank/DDBJ databases">
        <title>Fulvivirga kasyanovii gen. nov., sp nov., a novel member of the phylum Bacteroidetes isolated from seawater in a mussel farm.</title>
        <authorList>
            <person name="Zhao L.-H."/>
            <person name="Wang Z.-J."/>
        </authorList>
    </citation>
    <scope>NUCLEOTIDE SEQUENCE</scope>
    <source>
        <strain evidence="1">29W222</strain>
    </source>
</reference>
<accession>A0A937FZT7</accession>
<comment type="caution">
    <text evidence="1">The sequence shown here is derived from an EMBL/GenBank/DDBJ whole genome shotgun (WGS) entry which is preliminary data.</text>
</comment>
<sequence>MTFKIDILIIYADADNQPNDHGKQWVTEFKRFLELMLIQVLGEKPNILLKSEHDSIAASDMKEVGTLIPIISPAFIESGECLDTLEEFYNTVNTEHQRVFKVIKKPLTIEEQPTKLRDLIGFNLYNINLDSGEATDYEDFFSLEAEQDFWMKMVDLAYDIHEGLILLKQKDSGAGIKPIFSRRSIYLAETGHDLTIQRNIIKRELQRHGYKVLPDRNLPQNINELKDEIKKDVEESSLSIHLIGSSYGEIPGGSDRSIVDIQNQIASEKSSTLKDKSEFSRLIWISPKLQNASEKQLAFIESVKRDLSSIEGAEILQTPLEDFKNIVREELIEIGIDKKLNRRETGNVEQNGKANVYLLYDKTDEKEAAPLKKFINGSGYNVLIPSFKGELLNLRQHHIANLRDFDAAIVFQNNVNDQWVRMKLLDLLKAPGFGRRKPIQGKAIMSNKDKQMDWSSYKNHNIMVIDGTGKDALNDVKIFLEDIKV</sequence>
<dbReference type="SUPFAM" id="SSF52200">
    <property type="entry name" value="Toll/Interleukin receptor TIR domain"/>
    <property type="match status" value="1"/>
</dbReference>
<evidence type="ECO:0008006" key="3">
    <source>
        <dbReference type="Google" id="ProtNLM"/>
    </source>
</evidence>
<evidence type="ECO:0000313" key="2">
    <source>
        <dbReference type="Proteomes" id="UP000614216"/>
    </source>
</evidence>
<keyword evidence="2" id="KW-1185">Reference proteome</keyword>
<evidence type="ECO:0000313" key="1">
    <source>
        <dbReference type="EMBL" id="MBL6445901.1"/>
    </source>
</evidence>
<dbReference type="Gene3D" id="3.40.50.10140">
    <property type="entry name" value="Toll/interleukin-1 receptor homology (TIR) domain"/>
    <property type="match status" value="1"/>
</dbReference>
<gene>
    <name evidence="1" type="ORF">JMN32_06255</name>
</gene>
<protein>
    <recommendedName>
        <fullName evidence="3">DUF4062 domain-containing protein</fullName>
    </recommendedName>
</protein>
<organism evidence="1 2">
    <name type="scientific">Fulvivirga marina</name>
    <dbReference type="NCBI Taxonomy" id="2494733"/>
    <lineage>
        <taxon>Bacteria</taxon>
        <taxon>Pseudomonadati</taxon>
        <taxon>Bacteroidota</taxon>
        <taxon>Cytophagia</taxon>
        <taxon>Cytophagales</taxon>
        <taxon>Fulvivirgaceae</taxon>
        <taxon>Fulvivirga</taxon>
    </lineage>
</organism>
<name>A0A937FZT7_9BACT</name>
<proteinExistence type="predicted"/>
<dbReference type="AlphaFoldDB" id="A0A937FZT7"/>
<dbReference type="RefSeq" id="WP_202855447.1">
    <property type="nucleotide sequence ID" value="NZ_JAEUGD010000019.1"/>
</dbReference>
<dbReference type="EMBL" id="JAEUGD010000019">
    <property type="protein sequence ID" value="MBL6445901.1"/>
    <property type="molecule type" value="Genomic_DNA"/>
</dbReference>
<dbReference type="Proteomes" id="UP000614216">
    <property type="component" value="Unassembled WGS sequence"/>
</dbReference>
<dbReference type="InterPro" id="IPR035897">
    <property type="entry name" value="Toll_tir_struct_dom_sf"/>
</dbReference>